<dbReference type="Gene3D" id="1.10.260.40">
    <property type="entry name" value="lambda repressor-like DNA-binding domains"/>
    <property type="match status" value="1"/>
</dbReference>
<dbReference type="GO" id="GO:0000976">
    <property type="term" value="F:transcription cis-regulatory region binding"/>
    <property type="evidence" value="ECO:0007669"/>
    <property type="project" value="TreeGrafter"/>
</dbReference>
<evidence type="ECO:0000313" key="6">
    <source>
        <dbReference type="Proteomes" id="UP000032611"/>
    </source>
</evidence>
<dbReference type="RefSeq" id="WP_045680929.1">
    <property type="nucleotide sequence ID" value="NZ_CP010803.1"/>
</dbReference>
<accession>A0A0D5LP69</accession>
<dbReference type="Gene3D" id="3.40.50.2300">
    <property type="match status" value="2"/>
</dbReference>
<dbReference type="STRING" id="1486262.TM49_09905"/>
<evidence type="ECO:0000313" key="5">
    <source>
        <dbReference type="EMBL" id="AJY45911.1"/>
    </source>
</evidence>
<dbReference type="EMBL" id="CP010803">
    <property type="protein sequence ID" value="AJY45911.1"/>
    <property type="molecule type" value="Genomic_DNA"/>
</dbReference>
<organism evidence="5 6">
    <name type="scientific">Martelella endophytica</name>
    <dbReference type="NCBI Taxonomy" id="1486262"/>
    <lineage>
        <taxon>Bacteria</taxon>
        <taxon>Pseudomonadati</taxon>
        <taxon>Pseudomonadota</taxon>
        <taxon>Alphaproteobacteria</taxon>
        <taxon>Hyphomicrobiales</taxon>
        <taxon>Aurantimonadaceae</taxon>
        <taxon>Martelella</taxon>
    </lineage>
</organism>
<dbReference type="InterPro" id="IPR010982">
    <property type="entry name" value="Lambda_DNA-bd_dom_sf"/>
</dbReference>
<dbReference type="Pfam" id="PF13377">
    <property type="entry name" value="Peripla_BP_3"/>
    <property type="match status" value="1"/>
</dbReference>
<feature type="domain" description="HTH lacI-type" evidence="4">
    <location>
        <begin position="2"/>
        <end position="54"/>
    </location>
</feature>
<evidence type="ECO:0000259" key="4">
    <source>
        <dbReference type="PROSITE" id="PS50932"/>
    </source>
</evidence>
<sequence length="341" mass="37532">MVTLKEIAKRTGVAESTISRILNRDPSLSISDEKRRRVVETAEALQYVMRRARSGPDDDASVTLRRPADLKTVMIVHFLSSADELSQPFYVGLRQGIEARCEAYGLATTRLFAGEFDPAMLHRLRNVGVISVGDLPAEQRAAIEKLGIPLSLAHPHERPHDTDVAYVDLEAASARLSTWLLARGVERPAFIGVSSPESKRLRAFRKVMTEAGKFDADYIGYGNNVRVDSDIHVDHLLARLDAAGKPRPDAIVVYADRVAVEVYRALAEARMSIPGDVQVVAFNDSSIARMVAPKLTTLRLEAGVIGETAVDLLMERHGGRKAVKHVEILPTIIERGSTRKV</sequence>
<evidence type="ECO:0000256" key="3">
    <source>
        <dbReference type="ARBA" id="ARBA00023163"/>
    </source>
</evidence>
<dbReference type="CDD" id="cd00093">
    <property type="entry name" value="HTH_XRE"/>
    <property type="match status" value="1"/>
</dbReference>
<dbReference type="GO" id="GO:0003700">
    <property type="term" value="F:DNA-binding transcription factor activity"/>
    <property type="evidence" value="ECO:0007669"/>
    <property type="project" value="TreeGrafter"/>
</dbReference>
<dbReference type="Pfam" id="PF00356">
    <property type="entry name" value="LacI"/>
    <property type="match status" value="1"/>
</dbReference>
<keyword evidence="3" id="KW-0804">Transcription</keyword>
<evidence type="ECO:0000256" key="2">
    <source>
        <dbReference type="ARBA" id="ARBA00023125"/>
    </source>
</evidence>
<dbReference type="InterPro" id="IPR028082">
    <property type="entry name" value="Peripla_BP_I"/>
</dbReference>
<dbReference type="PROSITE" id="PS50932">
    <property type="entry name" value="HTH_LACI_2"/>
    <property type="match status" value="1"/>
</dbReference>
<dbReference type="AlphaFoldDB" id="A0A0D5LP69"/>
<dbReference type="PANTHER" id="PTHR30146:SF149">
    <property type="entry name" value="HTH-TYPE TRANSCRIPTIONAL REGULATOR EBGR"/>
    <property type="match status" value="1"/>
</dbReference>
<gene>
    <name evidence="5" type="ORF">TM49_09905</name>
</gene>
<proteinExistence type="predicted"/>
<dbReference type="InterPro" id="IPR000843">
    <property type="entry name" value="HTH_LacI"/>
</dbReference>
<dbReference type="PATRIC" id="fig|1486262.3.peg.2048"/>
<dbReference type="SMART" id="SM00354">
    <property type="entry name" value="HTH_LACI"/>
    <property type="match status" value="1"/>
</dbReference>
<dbReference type="PANTHER" id="PTHR30146">
    <property type="entry name" value="LACI-RELATED TRANSCRIPTIONAL REPRESSOR"/>
    <property type="match status" value="1"/>
</dbReference>
<protein>
    <recommendedName>
        <fullName evidence="4">HTH lacI-type domain-containing protein</fullName>
    </recommendedName>
</protein>
<keyword evidence="2" id="KW-0238">DNA-binding</keyword>
<dbReference type="SUPFAM" id="SSF53822">
    <property type="entry name" value="Periplasmic binding protein-like I"/>
    <property type="match status" value="1"/>
</dbReference>
<name>A0A0D5LP69_MAREN</name>
<dbReference type="InterPro" id="IPR046335">
    <property type="entry name" value="LacI/GalR-like_sensor"/>
</dbReference>
<dbReference type="Proteomes" id="UP000032611">
    <property type="component" value="Chromosome"/>
</dbReference>
<dbReference type="KEGG" id="mey:TM49_09905"/>
<dbReference type="SUPFAM" id="SSF47413">
    <property type="entry name" value="lambda repressor-like DNA-binding domains"/>
    <property type="match status" value="1"/>
</dbReference>
<dbReference type="OrthoDB" id="5681588at2"/>
<keyword evidence="1" id="KW-0805">Transcription regulation</keyword>
<keyword evidence="6" id="KW-1185">Reference proteome</keyword>
<dbReference type="HOGENOM" id="CLU_037628_1_2_5"/>
<reference evidence="5 6" key="1">
    <citation type="journal article" date="2015" name="Genome Announc.">
        <title>Complete genome sequence of Martelella endophytica YC6887, which has antifungal activity associated with a halophyte.</title>
        <authorList>
            <person name="Khan A."/>
            <person name="Khan H."/>
            <person name="Chung E.J."/>
            <person name="Hossain M.T."/>
            <person name="Chung Y.R."/>
        </authorList>
    </citation>
    <scope>NUCLEOTIDE SEQUENCE [LARGE SCALE GENOMIC DNA]</scope>
    <source>
        <strain evidence="5">YC6887</strain>
    </source>
</reference>
<evidence type="ECO:0000256" key="1">
    <source>
        <dbReference type="ARBA" id="ARBA00023015"/>
    </source>
</evidence>
<dbReference type="InterPro" id="IPR001387">
    <property type="entry name" value="Cro/C1-type_HTH"/>
</dbReference>